<gene>
    <name evidence="8" type="ORF">CJP73_15955</name>
</gene>
<name>A0A3A1YR99_9BURK</name>
<keyword evidence="3" id="KW-0479">Metal-binding</keyword>
<evidence type="ECO:0000256" key="5">
    <source>
        <dbReference type="ARBA" id="ARBA00023004"/>
    </source>
</evidence>
<evidence type="ECO:0000256" key="6">
    <source>
        <dbReference type="ARBA" id="ARBA00023014"/>
    </source>
</evidence>
<dbReference type="Gene3D" id="3.90.380.10">
    <property type="entry name" value="Naphthalene 1,2-dioxygenase Alpha Subunit, Chain A, domain 1"/>
    <property type="match status" value="1"/>
</dbReference>
<keyword evidence="4" id="KW-0560">Oxidoreductase</keyword>
<keyword evidence="6" id="KW-0411">Iron-sulfur</keyword>
<evidence type="ECO:0000256" key="3">
    <source>
        <dbReference type="ARBA" id="ARBA00022723"/>
    </source>
</evidence>
<comment type="caution">
    <text evidence="8">The sequence shown here is derived from an EMBL/GenBank/DDBJ whole genome shotgun (WGS) entry which is preliminary data.</text>
</comment>
<dbReference type="EMBL" id="NQYH01000025">
    <property type="protein sequence ID" value="RIY38944.1"/>
    <property type="molecule type" value="Genomic_DNA"/>
</dbReference>
<evidence type="ECO:0000259" key="7">
    <source>
        <dbReference type="PROSITE" id="PS51296"/>
    </source>
</evidence>
<keyword evidence="2" id="KW-0001">2Fe-2S</keyword>
<dbReference type="CDD" id="cd08879">
    <property type="entry name" value="RHO_alpha_C_AntDO-like"/>
    <property type="match status" value="1"/>
</dbReference>
<dbReference type="Pfam" id="PF00355">
    <property type="entry name" value="Rieske"/>
    <property type="match status" value="1"/>
</dbReference>
<dbReference type="PANTHER" id="PTHR43756:SF1">
    <property type="entry name" value="3-PHENYLPROPIONATE_CINNAMIC ACID DIOXYGENASE SUBUNIT ALPHA"/>
    <property type="match status" value="1"/>
</dbReference>
<reference evidence="8 9" key="1">
    <citation type="submission" date="2017-08" db="EMBL/GenBank/DDBJ databases">
        <title>Pusillimonas indicus sp. nov., a member of the family Alcaligenaceae isolated from surface seawater.</title>
        <authorList>
            <person name="Li J."/>
        </authorList>
    </citation>
    <scope>NUCLEOTIDE SEQUENCE [LARGE SCALE GENOMIC DNA]</scope>
    <source>
        <strain evidence="8 9">L52-1-41</strain>
    </source>
</reference>
<dbReference type="InterPro" id="IPR001663">
    <property type="entry name" value="Rng_hydr_dOase-A"/>
</dbReference>
<comment type="similarity">
    <text evidence="1">Belongs to the bacterial ring-hydroxylating dioxygenase alpha subunit family.</text>
</comment>
<evidence type="ECO:0000313" key="8">
    <source>
        <dbReference type="EMBL" id="RIY38944.1"/>
    </source>
</evidence>
<dbReference type="Gene3D" id="2.102.10.10">
    <property type="entry name" value="Rieske [2Fe-2S] iron-sulphur domain"/>
    <property type="match status" value="1"/>
</dbReference>
<evidence type="ECO:0000256" key="4">
    <source>
        <dbReference type="ARBA" id="ARBA00023002"/>
    </source>
</evidence>
<protein>
    <recommendedName>
        <fullName evidence="7">Rieske domain-containing protein</fullName>
    </recommendedName>
</protein>
<dbReference type="AlphaFoldDB" id="A0A3A1YR99"/>
<keyword evidence="5" id="KW-0408">Iron</keyword>
<proteinExistence type="inferred from homology"/>
<dbReference type="SUPFAM" id="SSF55961">
    <property type="entry name" value="Bet v1-like"/>
    <property type="match status" value="1"/>
</dbReference>
<evidence type="ECO:0000256" key="2">
    <source>
        <dbReference type="ARBA" id="ARBA00022714"/>
    </source>
</evidence>
<evidence type="ECO:0000256" key="1">
    <source>
        <dbReference type="ARBA" id="ARBA00008751"/>
    </source>
</evidence>
<dbReference type="PANTHER" id="PTHR43756">
    <property type="entry name" value="CHOLINE MONOOXYGENASE, CHLOROPLASTIC"/>
    <property type="match status" value="1"/>
</dbReference>
<dbReference type="InterPro" id="IPR015879">
    <property type="entry name" value="Ring_hydroxy_dOase_asu_C_dom"/>
</dbReference>
<dbReference type="InterPro" id="IPR017941">
    <property type="entry name" value="Rieske_2Fe-2S"/>
</dbReference>
<dbReference type="PRINTS" id="PR00090">
    <property type="entry name" value="RNGDIOXGNASE"/>
</dbReference>
<dbReference type="Proteomes" id="UP000266206">
    <property type="component" value="Unassembled WGS sequence"/>
</dbReference>
<sequence>MSTTAIRPGSNALALDELVQQDRVHRRVYTDPDIFALEMDRVFAANWVYLLHLSEIPGIDDFKQVWIGTRNFVVSRKGDNKVTVFANRCSHRAATVCREPGGTASTFTCPYHGWKYDSRGQLFGVPGKTAYGKTFKARDMHLARPAQVAIYKGLVFATLNDKAPGLEEHLGHAKRFIDDWLNHQGGHENLCVAGAQRFKLKCNWKVVYDNAGDGYHVPFSHQSLLKMTNDRYGGGDMSYFADADRSNMKLYDLGNGHTLIDQRPDMHNDSAWNQQRPQPGREAFEAHVRNTNKPEIVSAVLDSAVGAGMNLNIFPNLLFIGNQIQVLQPVSANDVLVHWYATQRADADDDMQSMRMRTQEDFPIMGEMDDASNFEECQRGMETSPDDEWIDISRHFETGKDEEEAPGLIANPVTSELHMRAYFNKWRALMSVQPILNVEKTKL</sequence>
<dbReference type="GO" id="GO:0016491">
    <property type="term" value="F:oxidoreductase activity"/>
    <property type="evidence" value="ECO:0007669"/>
    <property type="project" value="UniProtKB-KW"/>
</dbReference>
<dbReference type="CDD" id="cd03469">
    <property type="entry name" value="Rieske_RO_Alpha_N"/>
    <property type="match status" value="1"/>
</dbReference>
<dbReference type="PROSITE" id="PS51296">
    <property type="entry name" value="RIESKE"/>
    <property type="match status" value="1"/>
</dbReference>
<dbReference type="OrthoDB" id="9790995at2"/>
<dbReference type="GO" id="GO:0005506">
    <property type="term" value="F:iron ion binding"/>
    <property type="evidence" value="ECO:0007669"/>
    <property type="project" value="InterPro"/>
</dbReference>
<dbReference type="InterPro" id="IPR036922">
    <property type="entry name" value="Rieske_2Fe-2S_sf"/>
</dbReference>
<feature type="domain" description="Rieske" evidence="7">
    <location>
        <begin position="48"/>
        <end position="157"/>
    </location>
</feature>
<evidence type="ECO:0000313" key="9">
    <source>
        <dbReference type="Proteomes" id="UP000266206"/>
    </source>
</evidence>
<organism evidence="8 9">
    <name type="scientific">Neopusillimonas maritima</name>
    <dbReference type="NCBI Taxonomy" id="2026239"/>
    <lineage>
        <taxon>Bacteria</taxon>
        <taxon>Pseudomonadati</taxon>
        <taxon>Pseudomonadota</taxon>
        <taxon>Betaproteobacteria</taxon>
        <taxon>Burkholderiales</taxon>
        <taxon>Alcaligenaceae</taxon>
        <taxon>Neopusillimonas</taxon>
    </lineage>
</organism>
<dbReference type="GO" id="GO:0051537">
    <property type="term" value="F:2 iron, 2 sulfur cluster binding"/>
    <property type="evidence" value="ECO:0007669"/>
    <property type="project" value="UniProtKB-KW"/>
</dbReference>
<dbReference type="SUPFAM" id="SSF50022">
    <property type="entry name" value="ISP domain"/>
    <property type="match status" value="1"/>
</dbReference>
<dbReference type="Pfam" id="PF00848">
    <property type="entry name" value="Ring_hydroxyl_A"/>
    <property type="match status" value="1"/>
</dbReference>
<accession>A0A3A1YR99</accession>